<dbReference type="PANTHER" id="PTHR30213:SF1">
    <property type="entry name" value="INNER MEMBRANE PROTEIN YHJD"/>
    <property type="match status" value="1"/>
</dbReference>
<feature type="transmembrane region" description="Helical" evidence="7">
    <location>
        <begin position="190"/>
        <end position="212"/>
    </location>
</feature>
<feature type="compositionally biased region" description="Polar residues" evidence="6">
    <location>
        <begin position="341"/>
        <end position="350"/>
    </location>
</feature>
<feature type="region of interest" description="Disordered" evidence="6">
    <location>
        <begin position="330"/>
        <end position="350"/>
    </location>
</feature>
<comment type="caution">
    <text evidence="8">The sequence shown here is derived from an EMBL/GenBank/DDBJ whole genome shotgun (WGS) entry which is preliminary data.</text>
</comment>
<dbReference type="PANTHER" id="PTHR30213">
    <property type="entry name" value="INNER MEMBRANE PROTEIN YHJD"/>
    <property type="match status" value="1"/>
</dbReference>
<evidence type="ECO:0000256" key="3">
    <source>
        <dbReference type="ARBA" id="ARBA00022692"/>
    </source>
</evidence>
<feature type="transmembrane region" description="Helical" evidence="7">
    <location>
        <begin position="33"/>
        <end position="57"/>
    </location>
</feature>
<evidence type="ECO:0000256" key="2">
    <source>
        <dbReference type="ARBA" id="ARBA00022475"/>
    </source>
</evidence>
<evidence type="ECO:0000256" key="5">
    <source>
        <dbReference type="ARBA" id="ARBA00023136"/>
    </source>
</evidence>
<feature type="transmembrane region" description="Helical" evidence="7">
    <location>
        <begin position="224"/>
        <end position="243"/>
    </location>
</feature>
<reference evidence="8" key="1">
    <citation type="submission" date="2023-10" db="EMBL/GenBank/DDBJ databases">
        <title>Whole Genome based description of the genera Actinobaculum and Actinotignum reveals a complex phylogenetic relationship within the species included in the genus Actinotignum.</title>
        <authorList>
            <person name="Jensen C.S."/>
            <person name="Dargis R."/>
            <person name="Kemp M."/>
            <person name="Christensen J.J."/>
        </authorList>
    </citation>
    <scope>NUCLEOTIDE SEQUENCE</scope>
    <source>
        <strain evidence="8">SLA_B511</strain>
    </source>
</reference>
<dbReference type="RefSeq" id="WP_320756413.1">
    <property type="nucleotide sequence ID" value="NZ_CP171105.1"/>
</dbReference>
<keyword evidence="2" id="KW-1003">Cell membrane</keyword>
<dbReference type="Pfam" id="PF03631">
    <property type="entry name" value="Virul_fac_BrkB"/>
    <property type="match status" value="1"/>
</dbReference>
<feature type="transmembrane region" description="Helical" evidence="7">
    <location>
        <begin position="255"/>
        <end position="278"/>
    </location>
</feature>
<feature type="transmembrane region" description="Helical" evidence="7">
    <location>
        <begin position="146"/>
        <end position="170"/>
    </location>
</feature>
<protein>
    <submittedName>
        <fullName evidence="8">YihY/virulence factor BrkB family protein</fullName>
    </submittedName>
</protein>
<evidence type="ECO:0000256" key="4">
    <source>
        <dbReference type="ARBA" id="ARBA00022989"/>
    </source>
</evidence>
<evidence type="ECO:0000256" key="6">
    <source>
        <dbReference type="SAM" id="MobiDB-lite"/>
    </source>
</evidence>
<gene>
    <name evidence="8" type="ORF">R6G80_03290</name>
</gene>
<dbReference type="Proteomes" id="UP001281731">
    <property type="component" value="Unassembled WGS sequence"/>
</dbReference>
<name>A0AAW9HUM5_9ACTO</name>
<keyword evidence="3 7" id="KW-0812">Transmembrane</keyword>
<feature type="transmembrane region" description="Helical" evidence="7">
    <location>
        <begin position="104"/>
        <end position="134"/>
    </location>
</feature>
<keyword evidence="4 7" id="KW-1133">Transmembrane helix</keyword>
<dbReference type="AlphaFoldDB" id="A0AAW9HUM5"/>
<dbReference type="InterPro" id="IPR017039">
    <property type="entry name" value="Virul_fac_BrkB"/>
</dbReference>
<evidence type="ECO:0000313" key="8">
    <source>
        <dbReference type="EMBL" id="MDY5154748.1"/>
    </source>
</evidence>
<keyword evidence="5 7" id="KW-0472">Membrane</keyword>
<sequence>MNIKKRVALLIERLQDRRVMRAVMRYSTARGSLLAGGVAYSALFAMSAALTICWSIFMATLGRNFNLRETVVHNVNAAIPGILKDSTGEGIIDPDTLIVVGGSWITTIIAIAVLVWSAISVMDGLGIAISAMFGINTRMRKSITNILANCAGFTVLAVSIAASSFISAMIGKAGTFILEFIGVGDSSTRLVLKHLLFLGAIVIDAALIMFIIRYVGNAHVPIKDFIAGALIGGLLLTVVRSLGTTVVASVSRNPFLAPFAALAAILFWFNLASRILLFTAAFMANPPRLYVPEEHEELHMKSTPNYVTRSVPESLGWPHDPLTGALLPYKPPKDDDVGADSQKQGEATHTSATLNGSGAILWGCAGESGRCIASGGQPSV</sequence>
<proteinExistence type="predicted"/>
<evidence type="ECO:0000313" key="9">
    <source>
        <dbReference type="Proteomes" id="UP001281731"/>
    </source>
</evidence>
<evidence type="ECO:0000256" key="7">
    <source>
        <dbReference type="SAM" id="Phobius"/>
    </source>
</evidence>
<evidence type="ECO:0000256" key="1">
    <source>
        <dbReference type="ARBA" id="ARBA00004651"/>
    </source>
</evidence>
<dbReference type="GO" id="GO:0005886">
    <property type="term" value="C:plasma membrane"/>
    <property type="evidence" value="ECO:0007669"/>
    <property type="project" value="UniProtKB-SubCell"/>
</dbReference>
<organism evidence="8 9">
    <name type="scientific">Actinotignum urinale</name>
    <dbReference type="NCBI Taxonomy" id="190146"/>
    <lineage>
        <taxon>Bacteria</taxon>
        <taxon>Bacillati</taxon>
        <taxon>Actinomycetota</taxon>
        <taxon>Actinomycetes</taxon>
        <taxon>Actinomycetales</taxon>
        <taxon>Actinomycetaceae</taxon>
        <taxon>Actinotignum</taxon>
    </lineage>
</organism>
<accession>A0AAW9HUM5</accession>
<comment type="subcellular location">
    <subcellularLocation>
        <location evidence="1">Cell membrane</location>
        <topology evidence="1">Multi-pass membrane protein</topology>
    </subcellularLocation>
</comment>
<dbReference type="EMBL" id="JAWNGC010000003">
    <property type="protein sequence ID" value="MDY5154748.1"/>
    <property type="molecule type" value="Genomic_DNA"/>
</dbReference>